<feature type="binding site" evidence="10">
    <location>
        <position position="414"/>
    </location>
    <ligand>
        <name>substrate</name>
    </ligand>
</feature>
<comment type="subunit">
    <text evidence="2">Homotetramer.</text>
</comment>
<feature type="binding site" evidence="10">
    <location>
        <position position="399"/>
    </location>
    <ligand>
        <name>substrate</name>
    </ligand>
</feature>
<feature type="binding site" evidence="10">
    <location>
        <begin position="405"/>
        <end position="408"/>
    </location>
    <ligand>
        <name>substrate</name>
    </ligand>
</feature>
<dbReference type="InterPro" id="IPR036265">
    <property type="entry name" value="HIT-like_sf"/>
</dbReference>
<keyword evidence="4 13" id="KW-0378">Hydrolase</keyword>
<evidence type="ECO:0000313" key="19">
    <source>
        <dbReference type="Proteomes" id="UP000663870"/>
    </source>
</evidence>
<dbReference type="GO" id="GO:0000166">
    <property type="term" value="F:nucleotide binding"/>
    <property type="evidence" value="ECO:0007669"/>
    <property type="project" value="UniProtKB-KW"/>
</dbReference>
<dbReference type="Pfam" id="PF01230">
    <property type="entry name" value="HIT"/>
    <property type="match status" value="1"/>
</dbReference>
<evidence type="ECO:0000313" key="16">
    <source>
        <dbReference type="EMBL" id="CAF1015422.1"/>
    </source>
</evidence>
<comment type="catalytic activity">
    <reaction evidence="6 13">
        <text>P(1),P(3)-bis(5'-adenosyl) triphosphate + H2O = AMP + ADP + 2 H(+)</text>
        <dbReference type="Rhea" id="RHEA:13893"/>
        <dbReference type="ChEBI" id="CHEBI:15377"/>
        <dbReference type="ChEBI" id="CHEBI:15378"/>
        <dbReference type="ChEBI" id="CHEBI:58529"/>
        <dbReference type="ChEBI" id="CHEBI:456215"/>
        <dbReference type="ChEBI" id="CHEBI:456216"/>
        <dbReference type="EC" id="3.6.1.29"/>
    </reaction>
</comment>
<dbReference type="FunFam" id="3.30.428.10:FF:000011">
    <property type="entry name" value="Fragile histidine triad"/>
    <property type="match status" value="1"/>
</dbReference>
<dbReference type="InterPro" id="IPR045254">
    <property type="entry name" value="Nit1/2_C-N_Hydrolase"/>
</dbReference>
<dbReference type="FunFam" id="3.60.110.10:FF:000005">
    <property type="entry name" value="nitrilase homolog 1 isoform X1"/>
    <property type="match status" value="1"/>
</dbReference>
<dbReference type="PANTHER" id="PTHR23088">
    <property type="entry name" value="NITRILASE-RELATED"/>
    <property type="match status" value="1"/>
</dbReference>
<dbReference type="EMBL" id="CAJNOL010000580">
    <property type="protein sequence ID" value="CAF1123746.1"/>
    <property type="molecule type" value="Genomic_DNA"/>
</dbReference>
<protein>
    <recommendedName>
        <fullName evidence="13">Bis(5'-adenosyl)-triphosphatase</fullName>
        <ecNumber evidence="13">3.6.1.29</ecNumber>
    </recommendedName>
</protein>
<comment type="similarity">
    <text evidence="8">In the N-terminal section; belongs to the UPF0012 family.</text>
</comment>
<proteinExistence type="inferred from homology"/>
<sequence length="464" mass="53242">MFNRIDILLKSILKLKLNYQKMSTKIVRIGVCQLNSRGDKQENFQIGEQLINQAKKEQAKIVFFPEAFDYISESISETLEKAEPIDGPIINGYRQLAKQHQLWISLGGFHQRSGDGTRVLNSHLIINDQGDIVGRYSKIHLFDVQAGSQVIRESDFTQPGSSITNPIETPAGRIALGICYDLRFVEFARLLTASHENGAQILTYPSAFTKHTGEAHWEILVRARAIENQCFVVAAAQVGSHNRKRQSYGHSLVVDPWGKVLLDMNLDSPLVRTIDIDLGYIEQVREKMPIIQHRRRDLYTLMSPTTIIVPIDDKNEEKICWGQLEIKRNQIFFRSTLTLAFVNKKPVVPGHVLVSPFRCVERFSQLNPEEINDLFQSTQLIGRKIEEYYQAKSLSIAIQDGEYAGQTVKHVHVHILPRRAGDFEENDTIYYELAHHDKRDKGWREEQDMADEAINLRKLFYQDT</sequence>
<evidence type="ECO:0000256" key="4">
    <source>
        <dbReference type="ARBA" id="ARBA00022801"/>
    </source>
</evidence>
<feature type="domain" description="CN hydrolase" evidence="14">
    <location>
        <begin position="27"/>
        <end position="278"/>
    </location>
</feature>
<evidence type="ECO:0000256" key="7">
    <source>
        <dbReference type="ARBA" id="ARBA00057461"/>
    </source>
</evidence>
<dbReference type="InterPro" id="IPR003010">
    <property type="entry name" value="C-N_Hydrolase"/>
</dbReference>
<evidence type="ECO:0000256" key="5">
    <source>
        <dbReference type="ARBA" id="ARBA00023268"/>
    </source>
</evidence>
<dbReference type="Pfam" id="PF00795">
    <property type="entry name" value="CN_hydrolase"/>
    <property type="match status" value="1"/>
</dbReference>
<feature type="domain" description="HIT" evidence="15">
    <location>
        <begin position="318"/>
        <end position="425"/>
    </location>
</feature>
<keyword evidence="3 13" id="KW-0547">Nucleotide-binding</keyword>
<evidence type="ECO:0000256" key="3">
    <source>
        <dbReference type="ARBA" id="ARBA00022741"/>
    </source>
</evidence>
<evidence type="ECO:0000256" key="2">
    <source>
        <dbReference type="ARBA" id="ARBA00011881"/>
    </source>
</evidence>
<keyword evidence="19" id="KW-1185">Reference proteome</keyword>
<dbReference type="InterPro" id="IPR019808">
    <property type="entry name" value="Histidine_triad_CS"/>
</dbReference>
<gene>
    <name evidence="17" type="ORF">JXQ802_LOCUS20346</name>
    <name evidence="16" type="ORF">PYM288_LOCUS15335</name>
</gene>
<evidence type="ECO:0000256" key="12">
    <source>
        <dbReference type="PROSITE-ProRule" id="PRU00464"/>
    </source>
</evidence>
<dbReference type="AlphaFoldDB" id="A0A814HU23"/>
<evidence type="ECO:0000259" key="14">
    <source>
        <dbReference type="PROSITE" id="PS50263"/>
    </source>
</evidence>
<dbReference type="Gene3D" id="3.30.428.10">
    <property type="entry name" value="HIT-like"/>
    <property type="match status" value="1"/>
</dbReference>
<dbReference type="PROSITE" id="PS50263">
    <property type="entry name" value="CN_HYDROLASE"/>
    <property type="match status" value="1"/>
</dbReference>
<dbReference type="EC" id="3.6.1.29" evidence="13"/>
<evidence type="ECO:0000256" key="13">
    <source>
        <dbReference type="RuleBase" id="RU366076"/>
    </source>
</evidence>
<organism evidence="16 18">
    <name type="scientific">Rotaria sordida</name>
    <dbReference type="NCBI Taxonomy" id="392033"/>
    <lineage>
        <taxon>Eukaryota</taxon>
        <taxon>Metazoa</taxon>
        <taxon>Spiralia</taxon>
        <taxon>Gnathifera</taxon>
        <taxon>Rotifera</taxon>
        <taxon>Eurotatoria</taxon>
        <taxon>Bdelloidea</taxon>
        <taxon>Philodinida</taxon>
        <taxon>Philodinidae</taxon>
        <taxon>Rotaria</taxon>
    </lineage>
</organism>
<comment type="cofactor">
    <cofactor evidence="1 13">
        <name>Mn(2+)</name>
        <dbReference type="ChEBI" id="CHEBI:29035"/>
    </cofactor>
</comment>
<dbReference type="Proteomes" id="UP000663854">
    <property type="component" value="Unassembled WGS sequence"/>
</dbReference>
<keyword evidence="5" id="KW-0511">Multifunctional enzyme</keyword>
<dbReference type="CDD" id="cd07572">
    <property type="entry name" value="nit"/>
    <property type="match status" value="1"/>
</dbReference>
<evidence type="ECO:0000256" key="8">
    <source>
        <dbReference type="ARBA" id="ARBA00061127"/>
    </source>
</evidence>
<dbReference type="GO" id="GO:0016811">
    <property type="term" value="F:hydrolase activity, acting on carbon-nitrogen (but not peptide) bonds, in linear amides"/>
    <property type="evidence" value="ECO:0007669"/>
    <property type="project" value="InterPro"/>
</dbReference>
<dbReference type="InterPro" id="IPR039383">
    <property type="entry name" value="FHIT"/>
</dbReference>
<comment type="caution">
    <text evidence="16">The sequence shown here is derived from an EMBL/GenBank/DDBJ whole genome shotgun (WGS) entry which is preliminary data.</text>
</comment>
<dbReference type="SUPFAM" id="SSF56317">
    <property type="entry name" value="Carbon-nitrogen hydrolase"/>
    <property type="match status" value="1"/>
</dbReference>
<dbReference type="Gene3D" id="3.60.110.10">
    <property type="entry name" value="Carbon-nitrogen hydrolase"/>
    <property type="match status" value="1"/>
</dbReference>
<evidence type="ECO:0000313" key="18">
    <source>
        <dbReference type="Proteomes" id="UP000663854"/>
    </source>
</evidence>
<dbReference type="GO" id="GO:0047710">
    <property type="term" value="F:bis(5'-adenosyl)-triphosphatase activity"/>
    <property type="evidence" value="ECO:0007669"/>
    <property type="project" value="UniProtKB-UniRule"/>
</dbReference>
<evidence type="ECO:0000256" key="9">
    <source>
        <dbReference type="PIRSR" id="PIRSR639383-1"/>
    </source>
</evidence>
<accession>A0A814HU23</accession>
<dbReference type="InterPro" id="IPR036526">
    <property type="entry name" value="C-N_Hydrolase_sf"/>
</dbReference>
<reference evidence="16" key="1">
    <citation type="submission" date="2021-02" db="EMBL/GenBank/DDBJ databases">
        <authorList>
            <person name="Nowell W R."/>
        </authorList>
    </citation>
    <scope>NUCLEOTIDE SEQUENCE</scope>
</reference>
<dbReference type="PROSITE" id="PS00892">
    <property type="entry name" value="HIT_1"/>
    <property type="match status" value="1"/>
</dbReference>
<dbReference type="InterPro" id="IPR011146">
    <property type="entry name" value="HIT-like"/>
</dbReference>
<name>A0A814HU23_9BILA</name>
<dbReference type="EMBL" id="CAJNOH010000365">
    <property type="protein sequence ID" value="CAF1015422.1"/>
    <property type="molecule type" value="Genomic_DNA"/>
</dbReference>
<dbReference type="CDD" id="cd01275">
    <property type="entry name" value="FHIT"/>
    <property type="match status" value="1"/>
</dbReference>
<feature type="short sequence motif" description="Histidine triad motif" evidence="12">
    <location>
        <begin position="410"/>
        <end position="414"/>
    </location>
</feature>
<evidence type="ECO:0000256" key="11">
    <source>
        <dbReference type="PIRSR" id="PIRSR639383-3"/>
    </source>
</evidence>
<feature type="site" description="Important for induction of apoptosis" evidence="11">
    <location>
        <position position="430"/>
    </location>
</feature>
<dbReference type="SUPFAM" id="SSF54197">
    <property type="entry name" value="HIT-like"/>
    <property type="match status" value="1"/>
</dbReference>
<evidence type="ECO:0000256" key="10">
    <source>
        <dbReference type="PIRSR" id="PIRSR639383-2"/>
    </source>
</evidence>
<evidence type="ECO:0000256" key="1">
    <source>
        <dbReference type="ARBA" id="ARBA00001936"/>
    </source>
</evidence>
<dbReference type="PROSITE" id="PS51084">
    <property type="entry name" value="HIT_2"/>
    <property type="match status" value="1"/>
</dbReference>
<evidence type="ECO:0000256" key="6">
    <source>
        <dbReference type="ARBA" id="ARBA00047780"/>
    </source>
</evidence>
<comment type="function">
    <text evidence="7">Cleaves A-5'-PPP-5'A to yield AMP and ADP.</text>
</comment>
<feature type="active site" description="Tele-AMP-histidine intermediate" evidence="9">
    <location>
        <position position="412"/>
    </location>
</feature>
<evidence type="ECO:0000259" key="15">
    <source>
        <dbReference type="PROSITE" id="PS51084"/>
    </source>
</evidence>
<dbReference type="Proteomes" id="UP000663870">
    <property type="component" value="Unassembled WGS sequence"/>
</dbReference>
<feature type="binding site" evidence="10">
    <location>
        <position position="343"/>
    </location>
    <ligand>
        <name>substrate</name>
    </ligand>
</feature>
<dbReference type="PANTHER" id="PTHR23088:SF27">
    <property type="entry name" value="DEAMINATED GLUTATHIONE AMIDASE"/>
    <property type="match status" value="1"/>
</dbReference>
<evidence type="ECO:0000313" key="17">
    <source>
        <dbReference type="EMBL" id="CAF1123746.1"/>
    </source>
</evidence>